<protein>
    <submittedName>
        <fullName evidence="1">RxLR effector candidate protein</fullName>
    </submittedName>
</protein>
<dbReference type="EMBL" id="AB922524">
    <property type="protein sequence ID" value="BAP69100.1"/>
    <property type="molecule type" value="mRNA"/>
</dbReference>
<gene>
    <name evidence="1" type="primary">HaRxLL438</name>
</gene>
<reference evidence="1" key="1">
    <citation type="journal article" date="2014" name="PLoS Pathog.">
        <title>Expression profiling during Arabidopsis/downy mildew interaction reveals a highly-expressed effector that attenuates responses to salicylic acid.</title>
        <authorList>
            <person name="Asai S."/>
            <person name="Rallapalli G."/>
            <person name="Piquerez S.J.M."/>
            <person name="Caillaud M.C."/>
            <person name="Furzer O.J."/>
            <person name="Ishaque N."/>
            <person name="Wirthmueller L."/>
            <person name="Fabro G."/>
            <person name="Shirasu K."/>
            <person name="Jones J.D.G."/>
        </authorList>
    </citation>
    <scope>NUCLEOTIDE SEQUENCE</scope>
    <source>
        <strain evidence="1">Emoy2</strain>
    </source>
</reference>
<sequence>MPRRRQLRLMVTVATPSCCAASRCDMWKYWAISSVVKSKTTRLLRTFLLGLAPGWVRVLVGEMVGEAKCNGDSAGVNRNVLTVGSWRNDAAEPQCSGCATLNVLQAERGMLLIIARRCGDGDG</sequence>
<dbReference type="AlphaFoldDB" id="A0A090BFR3"/>
<feature type="non-terminal residue" evidence="1">
    <location>
        <position position="123"/>
    </location>
</feature>
<accession>A0A090BFR3</accession>
<name>A0A090BFR3_HYAAE</name>
<evidence type="ECO:0000313" key="1">
    <source>
        <dbReference type="EMBL" id="BAP69100.1"/>
    </source>
</evidence>
<organism evidence="1">
    <name type="scientific">Hyaloperonospora arabidopsidis (strain Emoy2)</name>
    <name type="common">Downy mildew agent</name>
    <name type="synonym">Peronospora arabidopsidis</name>
    <dbReference type="NCBI Taxonomy" id="559515"/>
    <lineage>
        <taxon>Eukaryota</taxon>
        <taxon>Sar</taxon>
        <taxon>Stramenopiles</taxon>
        <taxon>Oomycota</taxon>
        <taxon>Peronosporomycetes</taxon>
        <taxon>Peronosporales</taxon>
        <taxon>Peronosporaceae</taxon>
        <taxon>Hyaloperonospora</taxon>
    </lineage>
</organism>
<proteinExistence type="evidence at transcript level"/>